<feature type="non-terminal residue" evidence="5">
    <location>
        <position position="1"/>
    </location>
</feature>
<dbReference type="SUPFAM" id="SSF47762">
    <property type="entry name" value="PAH2 domain"/>
    <property type="match status" value="1"/>
</dbReference>
<reference evidence="5" key="1">
    <citation type="submission" date="2023-03" db="EMBL/GenBank/DDBJ databases">
        <title>Massive genome expansion in bonnet fungi (Mycena s.s.) driven by repeated elements and novel gene families across ecological guilds.</title>
        <authorList>
            <consortium name="Lawrence Berkeley National Laboratory"/>
            <person name="Harder C.B."/>
            <person name="Miyauchi S."/>
            <person name="Viragh M."/>
            <person name="Kuo A."/>
            <person name="Thoen E."/>
            <person name="Andreopoulos B."/>
            <person name="Lu D."/>
            <person name="Skrede I."/>
            <person name="Drula E."/>
            <person name="Henrissat B."/>
            <person name="Morin E."/>
            <person name="Kohler A."/>
            <person name="Barry K."/>
            <person name="LaButti K."/>
            <person name="Morin E."/>
            <person name="Salamov A."/>
            <person name="Lipzen A."/>
            <person name="Mereny Z."/>
            <person name="Hegedus B."/>
            <person name="Baldrian P."/>
            <person name="Stursova M."/>
            <person name="Weitz H."/>
            <person name="Taylor A."/>
            <person name="Grigoriev I.V."/>
            <person name="Nagy L.G."/>
            <person name="Martin F."/>
            <person name="Kauserud H."/>
        </authorList>
    </citation>
    <scope>NUCLEOTIDE SEQUENCE</scope>
    <source>
        <strain evidence="5">9284</strain>
    </source>
</reference>
<evidence type="ECO:0000256" key="1">
    <source>
        <dbReference type="ARBA" id="ARBA00004123"/>
    </source>
</evidence>
<comment type="caution">
    <text evidence="5">The sequence shown here is derived from an EMBL/GenBank/DDBJ whole genome shotgun (WGS) entry which is preliminary data.</text>
</comment>
<dbReference type="AlphaFoldDB" id="A0AAD7F7N4"/>
<dbReference type="InterPro" id="IPR003822">
    <property type="entry name" value="PAH"/>
</dbReference>
<protein>
    <submittedName>
        <fullName evidence="5">The Msin3a Pah1-Sap25 Sid complex</fullName>
    </submittedName>
</protein>
<keyword evidence="6" id="KW-1185">Reference proteome</keyword>
<dbReference type="PANTHER" id="PTHR12346:SF0">
    <property type="entry name" value="SIN3A, ISOFORM G"/>
    <property type="match status" value="1"/>
</dbReference>
<evidence type="ECO:0000313" key="5">
    <source>
        <dbReference type="EMBL" id="KAJ7603109.1"/>
    </source>
</evidence>
<evidence type="ECO:0000256" key="3">
    <source>
        <dbReference type="ARBA" id="ARBA00023242"/>
    </source>
</evidence>
<dbReference type="Gene3D" id="1.20.1160.11">
    <property type="entry name" value="Paired amphipathic helix"/>
    <property type="match status" value="1"/>
</dbReference>
<keyword evidence="2" id="KW-0678">Repressor</keyword>
<dbReference type="PANTHER" id="PTHR12346">
    <property type="entry name" value="SIN3B-RELATED"/>
    <property type="match status" value="1"/>
</dbReference>
<accession>A0AAD7F7N4</accession>
<dbReference type="InterPro" id="IPR036600">
    <property type="entry name" value="PAH_sf"/>
</dbReference>
<dbReference type="Pfam" id="PF02671">
    <property type="entry name" value="PAH"/>
    <property type="match status" value="1"/>
</dbReference>
<gene>
    <name evidence="5" type="ORF">FB45DRAFT_673775</name>
</gene>
<feature type="non-terminal residue" evidence="5">
    <location>
        <position position="73"/>
    </location>
</feature>
<keyword evidence="3 4" id="KW-0539">Nucleus</keyword>
<organism evidence="5 6">
    <name type="scientific">Roridomyces roridus</name>
    <dbReference type="NCBI Taxonomy" id="1738132"/>
    <lineage>
        <taxon>Eukaryota</taxon>
        <taxon>Fungi</taxon>
        <taxon>Dikarya</taxon>
        <taxon>Basidiomycota</taxon>
        <taxon>Agaricomycotina</taxon>
        <taxon>Agaricomycetes</taxon>
        <taxon>Agaricomycetidae</taxon>
        <taxon>Agaricales</taxon>
        <taxon>Marasmiineae</taxon>
        <taxon>Mycenaceae</taxon>
        <taxon>Roridomyces</taxon>
    </lineage>
</organism>
<dbReference type="PROSITE" id="PS51477">
    <property type="entry name" value="PAH"/>
    <property type="match status" value="1"/>
</dbReference>
<evidence type="ECO:0000256" key="4">
    <source>
        <dbReference type="PROSITE-ProRule" id="PRU00810"/>
    </source>
</evidence>
<comment type="subcellular location">
    <subcellularLocation>
        <location evidence="1 4">Nucleus</location>
    </subcellularLocation>
</comment>
<proteinExistence type="predicted"/>
<dbReference type="InterPro" id="IPR039774">
    <property type="entry name" value="Sin3-like"/>
</dbReference>
<dbReference type="Proteomes" id="UP001221142">
    <property type="component" value="Unassembled WGS sequence"/>
</dbReference>
<evidence type="ECO:0000256" key="2">
    <source>
        <dbReference type="ARBA" id="ARBA00022491"/>
    </source>
</evidence>
<dbReference type="GO" id="GO:0070822">
    <property type="term" value="C:Sin3-type complex"/>
    <property type="evidence" value="ECO:0007669"/>
    <property type="project" value="TreeGrafter"/>
</dbReference>
<dbReference type="EMBL" id="JARKIF010000174">
    <property type="protein sequence ID" value="KAJ7603109.1"/>
    <property type="molecule type" value="Genomic_DNA"/>
</dbReference>
<sequence>LNVTDALGYLDEVKAEYENQPEVYETFLDIMKDFKTLKFDTVGVMERVSQLFHGSPRLIEAFNTFLPVGYRME</sequence>
<evidence type="ECO:0000313" key="6">
    <source>
        <dbReference type="Proteomes" id="UP001221142"/>
    </source>
</evidence>
<name>A0AAD7F7N4_9AGAR</name>
<dbReference type="GO" id="GO:0003714">
    <property type="term" value="F:transcription corepressor activity"/>
    <property type="evidence" value="ECO:0007669"/>
    <property type="project" value="InterPro"/>
</dbReference>
<dbReference type="GO" id="GO:0000122">
    <property type="term" value="P:negative regulation of transcription by RNA polymerase II"/>
    <property type="evidence" value="ECO:0007669"/>
    <property type="project" value="TreeGrafter"/>
</dbReference>
<dbReference type="FunFam" id="1.20.1160.11:FF:000001">
    <property type="entry name" value="Paired amphipathic helix protein Sin3"/>
    <property type="match status" value="1"/>
</dbReference>